<evidence type="ECO:0000313" key="2">
    <source>
        <dbReference type="EMBL" id="KAF4391328.1"/>
    </source>
</evidence>
<evidence type="ECO:0000313" key="4">
    <source>
        <dbReference type="Proteomes" id="UP000583929"/>
    </source>
</evidence>
<evidence type="ECO:0000313" key="1">
    <source>
        <dbReference type="EMBL" id="KAF4362331.1"/>
    </source>
</evidence>
<accession>A0A7J6H9Q0</accession>
<dbReference type="Proteomes" id="UP000525078">
    <property type="component" value="Unassembled WGS sequence"/>
</dbReference>
<proteinExistence type="predicted"/>
<reference evidence="3 4" key="1">
    <citation type="journal article" date="2020" name="bioRxiv">
        <title>Sequence and annotation of 42 cannabis genomes reveals extensive copy number variation in cannabinoid synthesis and pathogen resistance genes.</title>
        <authorList>
            <person name="Mckernan K.J."/>
            <person name="Helbert Y."/>
            <person name="Kane L.T."/>
            <person name="Ebling H."/>
            <person name="Zhang L."/>
            <person name="Liu B."/>
            <person name="Eaton Z."/>
            <person name="Mclaughlin S."/>
            <person name="Kingan S."/>
            <person name="Baybayan P."/>
            <person name="Concepcion G."/>
            <person name="Jordan M."/>
            <person name="Riva A."/>
            <person name="Barbazuk W."/>
            <person name="Harkins T."/>
        </authorList>
    </citation>
    <scope>NUCLEOTIDE SEQUENCE [LARGE SCALE GENOMIC DNA]</scope>
    <source>
        <strain evidence="3 4">cv. Jamaican Lion 4</strain>
        <strain evidence="2">Father</strain>
        <strain evidence="1">Mother</strain>
        <tissue evidence="2">Leaf</tissue>
    </source>
</reference>
<gene>
    <name evidence="1" type="ORF">F8388_008215</name>
    <name evidence="2" type="ORF">G4B88_016638</name>
</gene>
<evidence type="ECO:0000313" key="3">
    <source>
        <dbReference type="Proteomes" id="UP000525078"/>
    </source>
</evidence>
<organism evidence="2 4">
    <name type="scientific">Cannabis sativa</name>
    <name type="common">Hemp</name>
    <name type="synonym">Marijuana</name>
    <dbReference type="NCBI Taxonomy" id="3483"/>
    <lineage>
        <taxon>Eukaryota</taxon>
        <taxon>Viridiplantae</taxon>
        <taxon>Streptophyta</taxon>
        <taxon>Embryophyta</taxon>
        <taxon>Tracheophyta</taxon>
        <taxon>Spermatophyta</taxon>
        <taxon>Magnoliopsida</taxon>
        <taxon>eudicotyledons</taxon>
        <taxon>Gunneridae</taxon>
        <taxon>Pentapetalae</taxon>
        <taxon>rosids</taxon>
        <taxon>fabids</taxon>
        <taxon>Rosales</taxon>
        <taxon>Cannabaceae</taxon>
        <taxon>Cannabis</taxon>
    </lineage>
</organism>
<dbReference type="AlphaFoldDB" id="A0A7J6H9Q0"/>
<keyword evidence="4" id="KW-1185">Reference proteome</keyword>
<sequence length="69" mass="7955">MIAFTIPQQPTRISTMLFVKELGDDDDDDDDDEGFLDWMKEIIRRRRGSQCGILLLSNSITPKPRFKPA</sequence>
<dbReference type="EMBL" id="JAATIP010000185">
    <property type="protein sequence ID" value="KAF4362331.1"/>
    <property type="molecule type" value="Genomic_DNA"/>
</dbReference>
<dbReference type="Proteomes" id="UP000583929">
    <property type="component" value="Unassembled WGS sequence"/>
</dbReference>
<protein>
    <submittedName>
        <fullName evidence="2">Uncharacterized protein</fullName>
    </submittedName>
</protein>
<name>A0A7J6H9Q0_CANSA</name>
<dbReference type="EMBL" id="JAATIQ010000060">
    <property type="protein sequence ID" value="KAF4391328.1"/>
    <property type="molecule type" value="Genomic_DNA"/>
</dbReference>
<comment type="caution">
    <text evidence="2">The sequence shown here is derived from an EMBL/GenBank/DDBJ whole genome shotgun (WGS) entry which is preliminary data.</text>
</comment>